<evidence type="ECO:0000313" key="6">
    <source>
        <dbReference type="Proteomes" id="UP000198670"/>
    </source>
</evidence>
<dbReference type="STRING" id="1477437.SAMN05444682_11065"/>
<sequence>MVSNTVNGACSRRTFLKGSFALGLTGLAGMNKESLPMPRTVEPVLVPVMLTPFRQDLSLDTYGLEKLIEFYRKSGAGGLFANCLSSEMYELTPQEQLTITAITVKHSRSDIPVVAAGSFGGNLEDKIRCTKQTMETGVDAVVLITSHFADKEQETPVFLDNVLTLVDRTPGIPLGTYECPSPYKRLLDASAFQTLNDTKRFTYHKDTSENIEQLTQKIEISKGGPYKVFNAHSGTAVPFVQAGGNGLSPIAGNFFPEIFAWICKHAHKPDKSAQLVYMQQELIRAEKIVSLNYPLSAKYFLRKRGLPIQINSRVRRDELTKSDVAALDGLFGEFEIWCNKLGISPTKLI</sequence>
<evidence type="ECO:0000256" key="1">
    <source>
        <dbReference type="ARBA" id="ARBA00007592"/>
    </source>
</evidence>
<dbReference type="Pfam" id="PF00701">
    <property type="entry name" value="DHDPS"/>
    <property type="match status" value="1"/>
</dbReference>
<name>A0A1I3RQW6_9SPHI</name>
<dbReference type="Gene3D" id="3.20.20.70">
    <property type="entry name" value="Aldolase class I"/>
    <property type="match status" value="1"/>
</dbReference>
<dbReference type="CDD" id="cd00408">
    <property type="entry name" value="DHDPS-like"/>
    <property type="match status" value="1"/>
</dbReference>
<evidence type="ECO:0000256" key="4">
    <source>
        <dbReference type="PIRSR" id="PIRSR001365-1"/>
    </source>
</evidence>
<dbReference type="RefSeq" id="WP_090629515.1">
    <property type="nucleotide sequence ID" value="NZ_FOQO01000010.1"/>
</dbReference>
<dbReference type="OrthoDB" id="9796205at2"/>
<evidence type="ECO:0000313" key="5">
    <source>
        <dbReference type="EMBL" id="SFJ47677.1"/>
    </source>
</evidence>
<dbReference type="EMBL" id="FOQO01000010">
    <property type="protein sequence ID" value="SFJ47677.1"/>
    <property type="molecule type" value="Genomic_DNA"/>
</dbReference>
<dbReference type="SUPFAM" id="SSF51569">
    <property type="entry name" value="Aldolase"/>
    <property type="match status" value="1"/>
</dbReference>
<proteinExistence type="inferred from homology"/>
<dbReference type="PANTHER" id="PTHR12128">
    <property type="entry name" value="DIHYDRODIPICOLINATE SYNTHASE"/>
    <property type="match status" value="1"/>
</dbReference>
<dbReference type="PIRSF" id="PIRSF001365">
    <property type="entry name" value="DHDPS"/>
    <property type="match status" value="1"/>
</dbReference>
<keyword evidence="2 3" id="KW-0456">Lyase</keyword>
<dbReference type="PANTHER" id="PTHR12128:SF66">
    <property type="entry name" value="4-HYDROXY-2-OXOGLUTARATE ALDOLASE, MITOCHONDRIAL"/>
    <property type="match status" value="1"/>
</dbReference>
<dbReference type="GO" id="GO:0008840">
    <property type="term" value="F:4-hydroxy-tetrahydrodipicolinate synthase activity"/>
    <property type="evidence" value="ECO:0007669"/>
    <property type="project" value="TreeGrafter"/>
</dbReference>
<dbReference type="InterPro" id="IPR002220">
    <property type="entry name" value="DapA-like"/>
</dbReference>
<dbReference type="AlphaFoldDB" id="A0A1I3RQW6"/>
<reference evidence="5 6" key="1">
    <citation type="submission" date="2016-10" db="EMBL/GenBank/DDBJ databases">
        <authorList>
            <person name="de Groot N.N."/>
        </authorList>
    </citation>
    <scope>NUCLEOTIDE SEQUENCE [LARGE SCALE GENOMIC DNA]</scope>
    <source>
        <strain evidence="5 6">RK1</strain>
    </source>
</reference>
<gene>
    <name evidence="5" type="ORF">SAMN05444682_11065</name>
</gene>
<feature type="active site" description="Schiff-base intermediate with substrate" evidence="4">
    <location>
        <position position="205"/>
    </location>
</feature>
<dbReference type="SMART" id="SM01130">
    <property type="entry name" value="DHDPS"/>
    <property type="match status" value="1"/>
</dbReference>
<keyword evidence="6" id="KW-1185">Reference proteome</keyword>
<dbReference type="InterPro" id="IPR013785">
    <property type="entry name" value="Aldolase_TIM"/>
</dbReference>
<evidence type="ECO:0000256" key="2">
    <source>
        <dbReference type="ARBA" id="ARBA00023239"/>
    </source>
</evidence>
<accession>A0A1I3RQW6</accession>
<dbReference type="Proteomes" id="UP000198670">
    <property type="component" value="Unassembled WGS sequence"/>
</dbReference>
<feature type="active site" description="Proton donor/acceptor" evidence="4">
    <location>
        <position position="177"/>
    </location>
</feature>
<evidence type="ECO:0000256" key="3">
    <source>
        <dbReference type="PIRNR" id="PIRNR001365"/>
    </source>
</evidence>
<comment type="similarity">
    <text evidence="1 3">Belongs to the DapA family.</text>
</comment>
<protein>
    <submittedName>
        <fullName evidence="5">4-hydroxy-tetrahydrodipicolinate synthase</fullName>
    </submittedName>
</protein>
<organism evidence="5 6">
    <name type="scientific">Parapedobacter indicus</name>
    <dbReference type="NCBI Taxonomy" id="1477437"/>
    <lineage>
        <taxon>Bacteria</taxon>
        <taxon>Pseudomonadati</taxon>
        <taxon>Bacteroidota</taxon>
        <taxon>Sphingobacteriia</taxon>
        <taxon>Sphingobacteriales</taxon>
        <taxon>Sphingobacteriaceae</taxon>
        <taxon>Parapedobacter</taxon>
    </lineage>
</organism>